<name>A0A9N9NMW7_FUNMO</name>
<sequence length="58" mass="6730">LISQERLAYNYVYIFKHASPSTTLYSVEFRSSTEHMSKDIPIRVFLPLESSTMRTSSI</sequence>
<feature type="non-terminal residue" evidence="1">
    <location>
        <position position="1"/>
    </location>
</feature>
<keyword evidence="2" id="KW-1185">Reference proteome</keyword>
<comment type="caution">
    <text evidence="1">The sequence shown here is derived from an EMBL/GenBank/DDBJ whole genome shotgun (WGS) entry which is preliminary data.</text>
</comment>
<evidence type="ECO:0000313" key="1">
    <source>
        <dbReference type="EMBL" id="CAG8743275.1"/>
    </source>
</evidence>
<feature type="non-terminal residue" evidence="1">
    <location>
        <position position="58"/>
    </location>
</feature>
<dbReference type="AlphaFoldDB" id="A0A9N9NMW7"/>
<accession>A0A9N9NMW7</accession>
<organism evidence="1 2">
    <name type="scientific">Funneliformis mosseae</name>
    <name type="common">Endomycorrhizal fungus</name>
    <name type="synonym">Glomus mosseae</name>
    <dbReference type="NCBI Taxonomy" id="27381"/>
    <lineage>
        <taxon>Eukaryota</taxon>
        <taxon>Fungi</taxon>
        <taxon>Fungi incertae sedis</taxon>
        <taxon>Mucoromycota</taxon>
        <taxon>Glomeromycotina</taxon>
        <taxon>Glomeromycetes</taxon>
        <taxon>Glomerales</taxon>
        <taxon>Glomeraceae</taxon>
        <taxon>Funneliformis</taxon>
    </lineage>
</organism>
<gene>
    <name evidence="1" type="ORF">FMOSSE_LOCUS16264</name>
</gene>
<dbReference type="EMBL" id="CAJVPP010021669">
    <property type="protein sequence ID" value="CAG8743275.1"/>
    <property type="molecule type" value="Genomic_DNA"/>
</dbReference>
<dbReference type="Proteomes" id="UP000789375">
    <property type="component" value="Unassembled WGS sequence"/>
</dbReference>
<protein>
    <submittedName>
        <fullName evidence="1">15939_t:CDS:1</fullName>
    </submittedName>
</protein>
<proteinExistence type="predicted"/>
<reference evidence="1" key="1">
    <citation type="submission" date="2021-06" db="EMBL/GenBank/DDBJ databases">
        <authorList>
            <person name="Kallberg Y."/>
            <person name="Tangrot J."/>
            <person name="Rosling A."/>
        </authorList>
    </citation>
    <scope>NUCLEOTIDE SEQUENCE</scope>
    <source>
        <strain evidence="1">87-6 pot B 2015</strain>
    </source>
</reference>
<evidence type="ECO:0000313" key="2">
    <source>
        <dbReference type="Proteomes" id="UP000789375"/>
    </source>
</evidence>